<protein>
    <submittedName>
        <fullName evidence="1">Uncharacterized protein</fullName>
    </submittedName>
</protein>
<dbReference type="EMBL" id="CAJNOT010002711">
    <property type="protein sequence ID" value="CAF1338191.1"/>
    <property type="molecule type" value="Genomic_DNA"/>
</dbReference>
<proteinExistence type="predicted"/>
<dbReference type="AlphaFoldDB" id="A0A815GDV3"/>
<dbReference type="InterPro" id="IPR032675">
    <property type="entry name" value="LRR_dom_sf"/>
</dbReference>
<evidence type="ECO:0000313" key="2">
    <source>
        <dbReference type="Proteomes" id="UP000663864"/>
    </source>
</evidence>
<accession>A0A815GDV3</accession>
<comment type="caution">
    <text evidence="1">The sequence shown here is derived from an EMBL/GenBank/DDBJ whole genome shotgun (WGS) entry which is preliminary data.</text>
</comment>
<name>A0A815GDV3_9BILA</name>
<dbReference type="Proteomes" id="UP000663864">
    <property type="component" value="Unassembled WGS sequence"/>
</dbReference>
<gene>
    <name evidence="1" type="ORF">ZHD862_LOCUS29905</name>
</gene>
<organism evidence="1 2">
    <name type="scientific">Rotaria sordida</name>
    <dbReference type="NCBI Taxonomy" id="392033"/>
    <lineage>
        <taxon>Eukaryota</taxon>
        <taxon>Metazoa</taxon>
        <taxon>Spiralia</taxon>
        <taxon>Gnathifera</taxon>
        <taxon>Rotifera</taxon>
        <taxon>Eurotatoria</taxon>
        <taxon>Bdelloidea</taxon>
        <taxon>Philodinida</taxon>
        <taxon>Philodinidae</taxon>
        <taxon>Rotaria</taxon>
    </lineage>
</organism>
<sequence length="379" mass="45185">MATNQQLTTIKCLILDHFITFNELSSIISYTPDLRRLHFSHRHERDTTIGSMSSIALTNLTYLSLRIFSLNFHDFEIFIGKIHSKLITLSVNISSNDFTYLDAYRWERLILQHLSQLERFSFQYLDHVDNEHRYFEGLNQFFSPFWIKRQWIFDVKIVDEGIVYVVHPYKKRWYEYTDERMVNSSTDLCQCHRLILNITSCDEFNELMKIEIQRILTVVQLYHLEIHDIEMAVDKLLEIIDLFPNLISIKIDSLSLTQANVSCKKIVNISQSTKNTDKITKFYLDNITEMKEVYLLMKLCPHLTYLRIDSLGGIDAELFVEEILKKINQECHDSLRWLCFFDLDADEEMIKTLELIDSKKLLRDYTIKRVVEHIYLHWK</sequence>
<reference evidence="1" key="1">
    <citation type="submission" date="2021-02" db="EMBL/GenBank/DDBJ databases">
        <authorList>
            <person name="Nowell W R."/>
        </authorList>
    </citation>
    <scope>NUCLEOTIDE SEQUENCE</scope>
</reference>
<evidence type="ECO:0000313" key="1">
    <source>
        <dbReference type="EMBL" id="CAF1338191.1"/>
    </source>
</evidence>
<dbReference type="Gene3D" id="3.80.10.10">
    <property type="entry name" value="Ribonuclease Inhibitor"/>
    <property type="match status" value="1"/>
</dbReference>
<dbReference type="SUPFAM" id="SSF52047">
    <property type="entry name" value="RNI-like"/>
    <property type="match status" value="1"/>
</dbReference>